<evidence type="ECO:0000313" key="3">
    <source>
        <dbReference type="EMBL" id="AEI80818.1"/>
    </source>
</evidence>
<protein>
    <recommendedName>
        <fullName evidence="5">Hydroxyquinol 1,2-dioxygenase</fullName>
    </recommendedName>
</protein>
<keyword evidence="2" id="KW-0732">Signal</keyword>
<proteinExistence type="predicted"/>
<evidence type="ECO:0000256" key="2">
    <source>
        <dbReference type="SAM" id="SignalP"/>
    </source>
</evidence>
<name>F8GR73_CUPNN</name>
<gene>
    <name evidence="3" type="ordered locus">CNE_2c18620</name>
</gene>
<dbReference type="KEGG" id="cnc:CNE_2c18620"/>
<evidence type="ECO:0000313" key="4">
    <source>
        <dbReference type="Proteomes" id="UP000006798"/>
    </source>
</evidence>
<feature type="compositionally biased region" description="Basic and acidic residues" evidence="1">
    <location>
        <begin position="85"/>
        <end position="103"/>
    </location>
</feature>
<dbReference type="AlphaFoldDB" id="F8GR73"/>
<organism evidence="3 4">
    <name type="scientific">Cupriavidus necator (strain ATCC 43291 / DSM 13513 / CCUG 52238 / LMG 8453 / N-1)</name>
    <name type="common">Ralstonia eutropha</name>
    <dbReference type="NCBI Taxonomy" id="1042878"/>
    <lineage>
        <taxon>Bacteria</taxon>
        <taxon>Pseudomonadati</taxon>
        <taxon>Pseudomonadota</taxon>
        <taxon>Betaproteobacteria</taxon>
        <taxon>Burkholderiales</taxon>
        <taxon>Burkholderiaceae</taxon>
        <taxon>Cupriavidus</taxon>
    </lineage>
</organism>
<feature type="chain" id="PRO_5003371679" description="Hydroxyquinol 1,2-dioxygenase" evidence="2">
    <location>
        <begin position="28"/>
        <end position="115"/>
    </location>
</feature>
<dbReference type="GeneID" id="34305906"/>
<dbReference type="EMBL" id="CP002878">
    <property type="protein sequence ID" value="AEI80818.1"/>
    <property type="molecule type" value="Genomic_DNA"/>
</dbReference>
<dbReference type="RefSeq" id="WP_013953503.1">
    <property type="nucleotide sequence ID" value="NC_015723.1"/>
</dbReference>
<accession>F8GR73</accession>
<sequence length="115" mass="11739">MIAQLARTLVPAAISLVVAVSPQNANAAPAGNSAPASVAARTHDVFTDGQRQGSFDTFSEGAHNRGAAALVAGLDRGEVSATPRRKFDPYTDGARAVEGDPRPRGTALNGASAWV</sequence>
<reference evidence="3 4" key="1">
    <citation type="journal article" date="2011" name="J. Bacteriol.">
        <title>Complete genome sequence of the type strain Cupriavidus necator N-1.</title>
        <authorList>
            <person name="Poehlein A."/>
            <person name="Kusian B."/>
            <person name="Friedrich B."/>
            <person name="Daniel R."/>
            <person name="Bowien B."/>
        </authorList>
    </citation>
    <scope>NUCLEOTIDE SEQUENCE [LARGE SCALE GENOMIC DNA]</scope>
    <source>
        <strain evidence="4">ATCC 43291 / DSM 13513 / CCUG 52238 / LMG 8453 / N-1</strain>
    </source>
</reference>
<feature type="signal peptide" evidence="2">
    <location>
        <begin position="1"/>
        <end position="27"/>
    </location>
</feature>
<evidence type="ECO:0008006" key="5">
    <source>
        <dbReference type="Google" id="ProtNLM"/>
    </source>
</evidence>
<dbReference type="HOGENOM" id="CLU_2119078_0_0_4"/>
<dbReference type="Proteomes" id="UP000006798">
    <property type="component" value="Chromosome 2"/>
</dbReference>
<evidence type="ECO:0000256" key="1">
    <source>
        <dbReference type="SAM" id="MobiDB-lite"/>
    </source>
</evidence>
<feature type="region of interest" description="Disordered" evidence="1">
    <location>
        <begin position="82"/>
        <end position="115"/>
    </location>
</feature>